<dbReference type="InterPro" id="IPR029044">
    <property type="entry name" value="Nucleotide-diphossugar_trans"/>
</dbReference>
<dbReference type="SUPFAM" id="SSF53448">
    <property type="entry name" value="Nucleotide-diphospho-sugar transferases"/>
    <property type="match status" value="1"/>
</dbReference>
<dbReference type="Gene3D" id="3.90.550.10">
    <property type="entry name" value="Spore Coat Polysaccharide Biosynthesis Protein SpsA, Chain A"/>
    <property type="match status" value="1"/>
</dbReference>
<sequence>MICAIVPAKNESGRIMTVLQNLALLPIDHIILITNGCRDSTVYQSLQLRIPKLQLIYFYEPLGIDVPRSIGAKVAQSLGSDVVVFVDGDMVGTFGKNLIELIDAVLVDKVDMALTNCYPLPPRHIEKCNPTFKWRSLLNQTLNLENKIQLSNPAHGPHAISKKLLNTISLQEFAIPPVTLSLAKIHNLKIAIGTTIPHYILGSSVKGSVHANKIIDTIVGDCIEAITVYEGKPRNRQWQNKSYVGYHAERRFDILDEFLTPV</sequence>
<protein>
    <submittedName>
        <fullName evidence="1">Glycosyltransferase family A protein</fullName>
    </submittedName>
</protein>
<reference evidence="1" key="1">
    <citation type="submission" date="2023-03" db="EMBL/GenBank/DDBJ databases">
        <title>Selenobaculum gbiensis gen. nov. sp. nov., a new bacterium isolated from the gut microbiota of IBD patient.</title>
        <authorList>
            <person name="Yeo S."/>
            <person name="Park H."/>
            <person name="Huh C.S."/>
        </authorList>
    </citation>
    <scope>NUCLEOTIDE SEQUENCE</scope>
    <source>
        <strain evidence="1">ICN-92133</strain>
    </source>
</reference>
<accession>A0A9Y2AFX3</accession>
<dbReference type="RefSeq" id="WP_147667199.1">
    <property type="nucleotide sequence ID" value="NZ_CP120678.1"/>
</dbReference>
<name>A0A9Y2AFX3_9FIRM</name>
<dbReference type="KEGG" id="sgbi:P3F81_00990"/>
<evidence type="ECO:0000313" key="2">
    <source>
        <dbReference type="Proteomes" id="UP001243623"/>
    </source>
</evidence>
<dbReference type="EMBL" id="CP120678">
    <property type="protein sequence ID" value="WIW70930.1"/>
    <property type="molecule type" value="Genomic_DNA"/>
</dbReference>
<dbReference type="CDD" id="cd00761">
    <property type="entry name" value="Glyco_tranf_GTA_type"/>
    <property type="match status" value="1"/>
</dbReference>
<proteinExistence type="predicted"/>
<evidence type="ECO:0000313" key="1">
    <source>
        <dbReference type="EMBL" id="WIW70930.1"/>
    </source>
</evidence>
<organism evidence="1 2">
    <name type="scientific">Selenobaculum gibii</name>
    <dbReference type="NCBI Taxonomy" id="3054208"/>
    <lineage>
        <taxon>Bacteria</taxon>
        <taxon>Bacillati</taxon>
        <taxon>Bacillota</taxon>
        <taxon>Negativicutes</taxon>
        <taxon>Selenomonadales</taxon>
        <taxon>Selenomonadaceae</taxon>
        <taxon>Selenobaculum</taxon>
    </lineage>
</organism>
<dbReference type="Proteomes" id="UP001243623">
    <property type="component" value="Chromosome"/>
</dbReference>
<keyword evidence="2" id="KW-1185">Reference proteome</keyword>
<gene>
    <name evidence="1" type="ORF">P3F81_00990</name>
</gene>
<dbReference type="AlphaFoldDB" id="A0A9Y2AFX3"/>